<dbReference type="EMBL" id="MU007015">
    <property type="protein sequence ID" value="KAF2434781.1"/>
    <property type="molecule type" value="Genomic_DNA"/>
</dbReference>
<accession>A0A9P4U2R1</accession>
<evidence type="ECO:0000313" key="3">
    <source>
        <dbReference type="Proteomes" id="UP000800235"/>
    </source>
</evidence>
<keyword evidence="3" id="KW-1185">Reference proteome</keyword>
<dbReference type="AlphaFoldDB" id="A0A9P4U2R1"/>
<evidence type="ECO:0000256" key="1">
    <source>
        <dbReference type="SAM" id="SignalP"/>
    </source>
</evidence>
<protein>
    <submittedName>
        <fullName evidence="2">Uncharacterized protein</fullName>
    </submittedName>
</protein>
<dbReference type="Proteomes" id="UP000800235">
    <property type="component" value="Unassembled WGS sequence"/>
</dbReference>
<feature type="signal peptide" evidence="1">
    <location>
        <begin position="1"/>
        <end position="19"/>
    </location>
</feature>
<feature type="chain" id="PRO_5040321192" evidence="1">
    <location>
        <begin position="20"/>
        <end position="141"/>
    </location>
</feature>
<keyword evidence="1" id="KW-0732">Signal</keyword>
<name>A0A9P4U2R1_9PEZI</name>
<evidence type="ECO:0000313" key="2">
    <source>
        <dbReference type="EMBL" id="KAF2434781.1"/>
    </source>
</evidence>
<comment type="caution">
    <text evidence="2">The sequence shown here is derived from an EMBL/GenBank/DDBJ whole genome shotgun (WGS) entry which is preliminary data.</text>
</comment>
<reference evidence="2" key="1">
    <citation type="journal article" date="2020" name="Stud. Mycol.">
        <title>101 Dothideomycetes genomes: a test case for predicting lifestyles and emergence of pathogens.</title>
        <authorList>
            <person name="Haridas S."/>
            <person name="Albert R."/>
            <person name="Binder M."/>
            <person name="Bloem J."/>
            <person name="Labutti K."/>
            <person name="Salamov A."/>
            <person name="Andreopoulos B."/>
            <person name="Baker S."/>
            <person name="Barry K."/>
            <person name="Bills G."/>
            <person name="Bluhm B."/>
            <person name="Cannon C."/>
            <person name="Castanera R."/>
            <person name="Culley D."/>
            <person name="Daum C."/>
            <person name="Ezra D."/>
            <person name="Gonzalez J."/>
            <person name="Henrissat B."/>
            <person name="Kuo A."/>
            <person name="Liang C."/>
            <person name="Lipzen A."/>
            <person name="Lutzoni F."/>
            <person name="Magnuson J."/>
            <person name="Mondo S."/>
            <person name="Nolan M."/>
            <person name="Ohm R."/>
            <person name="Pangilinan J."/>
            <person name="Park H.-J."/>
            <person name="Ramirez L."/>
            <person name="Alfaro M."/>
            <person name="Sun H."/>
            <person name="Tritt A."/>
            <person name="Yoshinaga Y."/>
            <person name="Zwiers L.-H."/>
            <person name="Turgeon B."/>
            <person name="Goodwin S."/>
            <person name="Spatafora J."/>
            <person name="Crous P."/>
            <person name="Grigoriev I."/>
        </authorList>
    </citation>
    <scope>NUCLEOTIDE SEQUENCE</scope>
    <source>
        <strain evidence="2">CBS 130266</strain>
    </source>
</reference>
<organism evidence="2 3">
    <name type="scientific">Tothia fuscella</name>
    <dbReference type="NCBI Taxonomy" id="1048955"/>
    <lineage>
        <taxon>Eukaryota</taxon>
        <taxon>Fungi</taxon>
        <taxon>Dikarya</taxon>
        <taxon>Ascomycota</taxon>
        <taxon>Pezizomycotina</taxon>
        <taxon>Dothideomycetes</taxon>
        <taxon>Pleosporomycetidae</taxon>
        <taxon>Venturiales</taxon>
        <taxon>Cylindrosympodiaceae</taxon>
        <taxon>Tothia</taxon>
    </lineage>
</organism>
<sequence>MYKNILPFITLLLSSTTAATVIPHIINPLKPRQYHNGPWQTLDICRHRDYQECITQDVDYGEYTNIRDNFDGISSIYIVPSVTTYCFLYDGRDCTRHYSCITENERDLKHVGNSGGGIMNDNVKSVLCGNGKRHPECEVDW</sequence>
<gene>
    <name evidence="2" type="ORF">EJ08DRAFT_657001</name>
</gene>
<proteinExistence type="predicted"/>